<feature type="domain" description="UPF0261" evidence="2">
    <location>
        <begin position="191"/>
        <end position="411"/>
    </location>
</feature>
<gene>
    <name evidence="3" type="ORF">NW755_014334</name>
</gene>
<dbReference type="OrthoDB" id="10264588at2759"/>
<dbReference type="Proteomes" id="UP001152087">
    <property type="component" value="Unassembled WGS sequence"/>
</dbReference>
<dbReference type="InterPro" id="IPR008322">
    <property type="entry name" value="UPF0261"/>
</dbReference>
<dbReference type="AlphaFoldDB" id="A0A9W8QS33"/>
<dbReference type="Gene3D" id="3.40.50.12020">
    <property type="entry name" value="Uncharacterised protein family UPF0261, NN domain"/>
    <property type="match status" value="1"/>
</dbReference>
<keyword evidence="4" id="KW-1185">Reference proteome</keyword>
<dbReference type="Gene3D" id="3.40.50.12030">
    <property type="entry name" value="Uncharacterised protein family UPF0261, NC domain"/>
    <property type="match status" value="1"/>
</dbReference>
<evidence type="ECO:0000259" key="2">
    <source>
        <dbReference type="Pfam" id="PF23189"/>
    </source>
</evidence>
<dbReference type="Pfam" id="PF23189">
    <property type="entry name" value="UPF0261_C"/>
    <property type="match status" value="1"/>
</dbReference>
<dbReference type="PANTHER" id="PTHR31862">
    <property type="entry name" value="UPF0261 DOMAIN PROTEIN (AFU_ORTHOLOGUE AFUA_1G10120)"/>
    <property type="match status" value="1"/>
</dbReference>
<dbReference type="CDD" id="cd15488">
    <property type="entry name" value="Tm-1-like"/>
    <property type="match status" value="1"/>
</dbReference>
<dbReference type="InterPro" id="IPR051353">
    <property type="entry name" value="Tobamovirus_resist_UPF0261"/>
</dbReference>
<evidence type="ECO:0000259" key="1">
    <source>
        <dbReference type="Pfam" id="PF06792"/>
    </source>
</evidence>
<evidence type="ECO:0000313" key="4">
    <source>
        <dbReference type="Proteomes" id="UP001152087"/>
    </source>
</evidence>
<dbReference type="PANTHER" id="PTHR31862:SF1">
    <property type="entry name" value="UPF0261 DOMAIN PROTEIN (AFU_ORTHOLOGUE AFUA_1G10120)"/>
    <property type="match status" value="1"/>
</dbReference>
<dbReference type="InterPro" id="IPR044122">
    <property type="entry name" value="UPF0261_N"/>
</dbReference>
<name>A0A9W8QS33_9HYPO</name>
<dbReference type="InterPro" id="IPR056778">
    <property type="entry name" value="UPF0261_C"/>
</dbReference>
<comment type="caution">
    <text evidence="3">The sequence shown here is derived from an EMBL/GenBank/DDBJ whole genome shotgun (WGS) entry which is preliminary data.</text>
</comment>
<sequence>MVTVAILGTCDTKLEELVFLRDQILQHGERIKTLLIDVGRKDCQHDAIDIRRSTLVKQYGDGSDGSELPRGELIKCMARCAAKLIKQLYANGSIHGIIASGGSGGTSLASNAMKNVLPVGFPKLIVSTVASGDTSSIVGESDMTLMYSVVDVAGLNDLLKQILGNAGGAIAGMSLSYARRKEEHQKTGPRKKRVGSTMFGVTTPGVDAIRAHLQANYPVEVYVFHATGHGGRAMEKLINDGQLDAVLDLTTTEVCDMITGGIMAAAPDRFDAAIKAGIPNIVSLGATDMSNFGPKSTVPEKYQNRKLFEHNPMTTLMRTSEDESRQVGEFIAQKLKASKDPAKVQLWIPCGGVSAMATPNGQFADPGSDAVLFDTVKGKLEGSGIKIVEDQRDINDPGFAKEIAEALASLMGLK</sequence>
<dbReference type="PIRSF" id="PIRSF033271">
    <property type="entry name" value="UCP033271"/>
    <property type="match status" value="1"/>
</dbReference>
<evidence type="ECO:0000313" key="3">
    <source>
        <dbReference type="EMBL" id="KAJ4176587.1"/>
    </source>
</evidence>
<dbReference type="Pfam" id="PF06792">
    <property type="entry name" value="UPF0261"/>
    <property type="match status" value="1"/>
</dbReference>
<proteinExistence type="predicted"/>
<dbReference type="EMBL" id="JAOQAV010000173">
    <property type="protein sequence ID" value="KAJ4176587.1"/>
    <property type="molecule type" value="Genomic_DNA"/>
</dbReference>
<organism evidence="3 4">
    <name type="scientific">Fusarium falciforme</name>
    <dbReference type="NCBI Taxonomy" id="195108"/>
    <lineage>
        <taxon>Eukaryota</taxon>
        <taxon>Fungi</taxon>
        <taxon>Dikarya</taxon>
        <taxon>Ascomycota</taxon>
        <taxon>Pezizomycotina</taxon>
        <taxon>Sordariomycetes</taxon>
        <taxon>Hypocreomycetidae</taxon>
        <taxon>Hypocreales</taxon>
        <taxon>Nectriaceae</taxon>
        <taxon>Fusarium</taxon>
        <taxon>Fusarium solani species complex</taxon>
    </lineage>
</organism>
<dbReference type="NCBIfam" id="NF002674">
    <property type="entry name" value="PRK02399.1-2"/>
    <property type="match status" value="1"/>
</dbReference>
<reference evidence="3" key="1">
    <citation type="submission" date="2022-09" db="EMBL/GenBank/DDBJ databases">
        <title>Fusarium specimens isolated from Avocado Roots.</title>
        <authorList>
            <person name="Stajich J."/>
            <person name="Roper C."/>
            <person name="Heimlech-Rivalta G."/>
        </authorList>
    </citation>
    <scope>NUCLEOTIDE SEQUENCE</scope>
    <source>
        <strain evidence="3">A02</strain>
    </source>
</reference>
<accession>A0A9W8QS33</accession>
<feature type="domain" description="UPF0261" evidence="1">
    <location>
        <begin position="3"/>
        <end position="177"/>
    </location>
</feature>
<protein>
    <submittedName>
        <fullName evidence="3">Uncharacterized protein</fullName>
    </submittedName>
</protein>